<evidence type="ECO:0000313" key="4">
    <source>
        <dbReference type="Proteomes" id="UP000239446"/>
    </source>
</evidence>
<evidence type="ECO:0000313" key="2">
    <source>
        <dbReference type="EMBL" id="PPK49870.1"/>
    </source>
</evidence>
<keyword evidence="1" id="KW-0812">Transmembrane</keyword>
<dbReference type="EMBL" id="PTIT01000046">
    <property type="protein sequence ID" value="PPK49870.1"/>
    <property type="molecule type" value="Genomic_DNA"/>
</dbReference>
<name>A0A2S6G227_9GAMM</name>
<reference evidence="3 4" key="2">
    <citation type="submission" date="2018-02" db="EMBL/GenBank/DDBJ databases">
        <title>Subsurface microbial communities from deep shales in Ohio and West Virginia, USA.</title>
        <authorList>
            <person name="Wrighton K."/>
        </authorList>
    </citation>
    <scope>NUCLEOTIDE SEQUENCE [LARGE SCALE GENOMIC DNA]</scope>
    <source>
        <strain evidence="3 4">UTICA-S1B9</strain>
    </source>
</reference>
<evidence type="ECO:0000313" key="3">
    <source>
        <dbReference type="EMBL" id="PPK51392.1"/>
    </source>
</evidence>
<evidence type="ECO:0000256" key="1">
    <source>
        <dbReference type="SAM" id="Phobius"/>
    </source>
</evidence>
<dbReference type="EMBL" id="PTIU01000047">
    <property type="protein sequence ID" value="PPK51392.1"/>
    <property type="molecule type" value="Genomic_DNA"/>
</dbReference>
<dbReference type="RefSeq" id="WP_146082728.1">
    <property type="nucleotide sequence ID" value="NZ_PTIT01000046.1"/>
</dbReference>
<dbReference type="AlphaFoldDB" id="A0A2S6G227"/>
<accession>A0A2S6G227</accession>
<sequence length="179" mass="20856">MIDLDFNFIMPCRRHRSLEWLLVSALFVSFVIGAVLLFWNVHSFICCKRRPPNFREVFSLNVSSLDRRAFCFLFFVFCLSFVFGVGYIFCSLMDSQRDFSVSSDDFILVLLFLSLLFNYLIRLVAKSALYESLDDGKRYVWDVWKVRVKDCGDRKVAGALRASNVLSFLILLMFFAAKL</sequence>
<keyword evidence="1" id="KW-0472">Membrane</keyword>
<evidence type="ECO:0000313" key="5">
    <source>
        <dbReference type="Proteomes" id="UP000239648"/>
    </source>
</evidence>
<comment type="caution">
    <text evidence="3">The sequence shown here is derived from an EMBL/GenBank/DDBJ whole genome shotgun (WGS) entry which is preliminary data.</text>
</comment>
<dbReference type="Proteomes" id="UP000239446">
    <property type="component" value="Unassembled WGS sequence"/>
</dbReference>
<feature type="transmembrane region" description="Helical" evidence="1">
    <location>
        <begin position="69"/>
        <end position="94"/>
    </location>
</feature>
<gene>
    <name evidence="3" type="ORF">B0H24_10472</name>
    <name evidence="2" type="ORF">BY455_1462</name>
</gene>
<dbReference type="Proteomes" id="UP000239648">
    <property type="component" value="Unassembled WGS sequence"/>
</dbReference>
<feature type="transmembrane region" description="Helical" evidence="1">
    <location>
        <begin position="106"/>
        <end position="125"/>
    </location>
</feature>
<reference evidence="2 5" key="1">
    <citation type="submission" date="2018-02" db="EMBL/GenBank/DDBJ databases">
        <title>Deep subsurface shale carbon reservoir microbial communities from Ohio and West Virginia, USA.</title>
        <authorList>
            <person name="Wrighton K."/>
        </authorList>
    </citation>
    <scope>NUCLEOTIDE SEQUENCE [LARGE SCALE GENOMIC DNA]</scope>
    <source>
        <strain evidence="2 5">UTICA-S1B6</strain>
    </source>
</reference>
<proteinExistence type="predicted"/>
<protein>
    <submittedName>
        <fullName evidence="3">Uncharacterized protein</fullName>
    </submittedName>
</protein>
<organism evidence="3 4">
    <name type="scientific">Marinobacter persicus</name>
    <dbReference type="NCBI Taxonomy" id="930118"/>
    <lineage>
        <taxon>Bacteria</taxon>
        <taxon>Pseudomonadati</taxon>
        <taxon>Pseudomonadota</taxon>
        <taxon>Gammaproteobacteria</taxon>
        <taxon>Pseudomonadales</taxon>
        <taxon>Marinobacteraceae</taxon>
        <taxon>Marinobacter</taxon>
    </lineage>
</organism>
<feature type="transmembrane region" description="Helical" evidence="1">
    <location>
        <begin position="20"/>
        <end position="41"/>
    </location>
</feature>
<keyword evidence="1" id="KW-1133">Transmembrane helix</keyword>
<keyword evidence="5" id="KW-1185">Reference proteome</keyword>
<feature type="transmembrane region" description="Helical" evidence="1">
    <location>
        <begin position="159"/>
        <end position="177"/>
    </location>
</feature>